<evidence type="ECO:0000313" key="11">
    <source>
        <dbReference type="EMBL" id="KAJ2808645.1"/>
    </source>
</evidence>
<evidence type="ECO:0000256" key="8">
    <source>
        <dbReference type="SAM" id="MobiDB-lite"/>
    </source>
</evidence>
<dbReference type="InterPro" id="IPR044865">
    <property type="entry name" value="MRH_dom"/>
</dbReference>
<comment type="similarity">
    <text evidence="2">Belongs to the OS-9 family.</text>
</comment>
<organism evidence="11 12">
    <name type="scientific">Coemansia guatemalensis</name>
    <dbReference type="NCBI Taxonomy" id="2761395"/>
    <lineage>
        <taxon>Eukaryota</taxon>
        <taxon>Fungi</taxon>
        <taxon>Fungi incertae sedis</taxon>
        <taxon>Zoopagomycota</taxon>
        <taxon>Kickxellomycotina</taxon>
        <taxon>Kickxellomycetes</taxon>
        <taxon>Kickxellales</taxon>
        <taxon>Kickxellaceae</taxon>
        <taxon>Coemansia</taxon>
    </lineage>
</organism>
<feature type="chain" id="PRO_5040842737" description="Protein OS-9 homolog" evidence="9">
    <location>
        <begin position="25"/>
        <end position="524"/>
    </location>
</feature>
<dbReference type="PROSITE" id="PS51914">
    <property type="entry name" value="MRH"/>
    <property type="match status" value="1"/>
</dbReference>
<feature type="compositionally biased region" description="Basic and acidic residues" evidence="8">
    <location>
        <begin position="247"/>
        <end position="257"/>
    </location>
</feature>
<dbReference type="OrthoDB" id="448954at2759"/>
<evidence type="ECO:0000256" key="2">
    <source>
        <dbReference type="ARBA" id="ARBA00009918"/>
    </source>
</evidence>
<evidence type="ECO:0000256" key="1">
    <source>
        <dbReference type="ARBA" id="ARBA00004367"/>
    </source>
</evidence>
<keyword evidence="5" id="KW-0430">Lectin</keyword>
<dbReference type="GO" id="GO:0005789">
    <property type="term" value="C:endoplasmic reticulum membrane"/>
    <property type="evidence" value="ECO:0007669"/>
    <property type="project" value="UniProtKB-SubCell"/>
</dbReference>
<keyword evidence="4 9" id="KW-0732">Signal</keyword>
<comment type="subcellular location">
    <subcellularLocation>
        <location evidence="1">Endoplasmic reticulum membrane</location>
        <topology evidence="1">Peripheral membrane protein</topology>
        <orientation evidence="1">Lumenal side</orientation>
    </subcellularLocation>
</comment>
<keyword evidence="6" id="KW-0256">Endoplasmic reticulum</keyword>
<feature type="region of interest" description="Disordered" evidence="8">
    <location>
        <begin position="488"/>
        <end position="524"/>
    </location>
</feature>
<evidence type="ECO:0000256" key="5">
    <source>
        <dbReference type="ARBA" id="ARBA00022734"/>
    </source>
</evidence>
<evidence type="ECO:0000313" key="12">
    <source>
        <dbReference type="Proteomes" id="UP001140094"/>
    </source>
</evidence>
<dbReference type="GO" id="GO:0005788">
    <property type="term" value="C:endoplasmic reticulum lumen"/>
    <property type="evidence" value="ECO:0007669"/>
    <property type="project" value="TreeGrafter"/>
</dbReference>
<dbReference type="Proteomes" id="UP001140094">
    <property type="component" value="Unassembled WGS sequence"/>
</dbReference>
<feature type="region of interest" description="Disordered" evidence="8">
    <location>
        <begin position="72"/>
        <end position="116"/>
    </location>
</feature>
<proteinExistence type="inferred from homology"/>
<accession>A0A9W8I385</accession>
<dbReference type="GO" id="GO:0030246">
    <property type="term" value="F:carbohydrate binding"/>
    <property type="evidence" value="ECO:0007669"/>
    <property type="project" value="UniProtKB-KW"/>
</dbReference>
<name>A0A9W8I385_9FUNG</name>
<keyword evidence="12" id="KW-1185">Reference proteome</keyword>
<evidence type="ECO:0000256" key="9">
    <source>
        <dbReference type="SAM" id="SignalP"/>
    </source>
</evidence>
<dbReference type="Gene3D" id="2.70.130.10">
    <property type="entry name" value="Mannose-6-phosphate receptor binding domain"/>
    <property type="match status" value="1"/>
</dbReference>
<comment type="caution">
    <text evidence="11">The sequence shown here is derived from an EMBL/GenBank/DDBJ whole genome shotgun (WGS) entry which is preliminary data.</text>
</comment>
<evidence type="ECO:0000256" key="3">
    <source>
        <dbReference type="ARBA" id="ARBA00018727"/>
    </source>
</evidence>
<gene>
    <name evidence="11" type="primary">YOS9</name>
    <name evidence="11" type="ORF">H4R20_000738</name>
</gene>
<dbReference type="InterPro" id="IPR012913">
    <property type="entry name" value="OS9-like_dom"/>
</dbReference>
<evidence type="ECO:0000259" key="10">
    <source>
        <dbReference type="PROSITE" id="PS51914"/>
    </source>
</evidence>
<protein>
    <recommendedName>
        <fullName evidence="3">Protein OS-9 homolog</fullName>
    </recommendedName>
</protein>
<evidence type="ECO:0000256" key="4">
    <source>
        <dbReference type="ARBA" id="ARBA00022729"/>
    </source>
</evidence>
<feature type="domain" description="MRH" evidence="10">
    <location>
        <begin position="185"/>
        <end position="332"/>
    </location>
</feature>
<dbReference type="PANTHER" id="PTHR15414">
    <property type="entry name" value="OS-9-RELATED"/>
    <property type="match status" value="1"/>
</dbReference>
<dbReference type="Pfam" id="PF07915">
    <property type="entry name" value="PRKCSH"/>
    <property type="match status" value="1"/>
</dbReference>
<dbReference type="EMBL" id="JANBUO010000032">
    <property type="protein sequence ID" value="KAJ2808645.1"/>
    <property type="molecule type" value="Genomic_DNA"/>
</dbReference>
<feature type="signal peptide" evidence="9">
    <location>
        <begin position="1"/>
        <end position="24"/>
    </location>
</feature>
<dbReference type="PANTHER" id="PTHR15414:SF0">
    <property type="entry name" value="ENDOPLASMIC RETICULUM LECTIN 1"/>
    <property type="match status" value="1"/>
</dbReference>
<feature type="compositionally biased region" description="Polar residues" evidence="8">
    <location>
        <begin position="412"/>
        <end position="439"/>
    </location>
</feature>
<feature type="compositionally biased region" description="Basic and acidic residues" evidence="8">
    <location>
        <begin position="161"/>
        <end position="170"/>
    </location>
</feature>
<keyword evidence="7" id="KW-1015">Disulfide bond</keyword>
<dbReference type="AlphaFoldDB" id="A0A9W8I385"/>
<sequence length="524" mass="58072">MRLRLTPLELLYVPLLAAAVATKAEDGGTGVFNPADIMEDIHEAPRFRIRMLDDLIPDSKLDSVVSGIRSLASKSERGPAAQENEEQRQHSGAAAGQEADLDKEATEPGAAGSSSANATELIYDPIVARAGRKWRFMCQVPRVDSIKDARAMSDAAQSKQKSGDPQEEERQAIVRGLELLVPLKDNCITYVSGWWTFEYCHDKTVRQYHRMTPDQHGHIAEIEYRLGEHSHRRKYPALGPASSTDDTDYKTREASYKDSEATRTTQIRKIGRKRFLTQVWGGGTLCDITRQPREVEVQFHCDSNSYERIALVEEVATCQYVVVINTPRLCADPSFYDTNASTVYDIKCQQVVPDADYDALTAERMQMLRLAEDGGQQEDVQAEQNEKDLDMVGREHTVEDDDNIPLAMLGHNKQSVDTAMTGSTRSGKANEKTSSNSKPPQIVVSLNDPALAGAARQNRDMVRRLLALAYGDLNLEVEFSSDVEAADATKAHPAEHAGSLDKKAATRHTKDSKQQSTDAAHEEL</sequence>
<feature type="region of interest" description="Disordered" evidence="8">
    <location>
        <begin position="233"/>
        <end position="257"/>
    </location>
</feature>
<dbReference type="InterPro" id="IPR045149">
    <property type="entry name" value="OS-9-like"/>
</dbReference>
<evidence type="ECO:0000256" key="7">
    <source>
        <dbReference type="ARBA" id="ARBA00023157"/>
    </source>
</evidence>
<dbReference type="InterPro" id="IPR009011">
    <property type="entry name" value="Man6P_isomerase_rcpt-bd_dom_sf"/>
</dbReference>
<dbReference type="GO" id="GO:0030968">
    <property type="term" value="P:endoplasmic reticulum unfolded protein response"/>
    <property type="evidence" value="ECO:0007669"/>
    <property type="project" value="InterPro"/>
</dbReference>
<dbReference type="SUPFAM" id="SSF50911">
    <property type="entry name" value="Mannose 6-phosphate receptor domain"/>
    <property type="match status" value="1"/>
</dbReference>
<dbReference type="GO" id="GO:0030970">
    <property type="term" value="P:retrograde protein transport, ER to cytosol"/>
    <property type="evidence" value="ECO:0007669"/>
    <property type="project" value="TreeGrafter"/>
</dbReference>
<evidence type="ECO:0000256" key="6">
    <source>
        <dbReference type="ARBA" id="ARBA00022824"/>
    </source>
</evidence>
<feature type="region of interest" description="Disordered" evidence="8">
    <location>
        <begin position="150"/>
        <end position="170"/>
    </location>
</feature>
<feature type="region of interest" description="Disordered" evidence="8">
    <location>
        <begin position="412"/>
        <end position="443"/>
    </location>
</feature>
<reference evidence="11" key="1">
    <citation type="submission" date="2022-07" db="EMBL/GenBank/DDBJ databases">
        <title>Phylogenomic reconstructions and comparative analyses of Kickxellomycotina fungi.</title>
        <authorList>
            <person name="Reynolds N.K."/>
            <person name="Stajich J.E."/>
            <person name="Barry K."/>
            <person name="Grigoriev I.V."/>
            <person name="Crous P."/>
            <person name="Smith M.E."/>
        </authorList>
    </citation>
    <scope>NUCLEOTIDE SEQUENCE</scope>
    <source>
        <strain evidence="11">NRRL 1565</strain>
    </source>
</reference>